<sequence>MSDIEIDYNYVIEQDAKRFKVLKLIYFETKGDKDIATDTNSICNNTGVCSKELLHILEYLENQSLIKPLGSLYAMYGGSAYITITHQGVCEVEAAIKKPHEPTNYFPAMIQNLSLNIKNVAINKSMSNIQNNDFQGANIGGGVAGRDYTGDVTHNYAIQQNLAKSAAEIQQILKQLEQSYPTTSLVEKATVVEKAINQIENDPTLKARVLGALKLAGKEAFKEAVDHPLVNVLIAGIEGWQEGV</sequence>
<keyword evidence="2" id="KW-1185">Reference proteome</keyword>
<gene>
    <name evidence="1" type="ORF">ANSO36C_68090</name>
</gene>
<dbReference type="GO" id="GO:0004177">
    <property type="term" value="F:aminopeptidase activity"/>
    <property type="evidence" value="ECO:0007669"/>
    <property type="project" value="UniProtKB-KW"/>
</dbReference>
<evidence type="ECO:0000313" key="1">
    <source>
        <dbReference type="EMBL" id="BDI21007.1"/>
    </source>
</evidence>
<reference evidence="1" key="1">
    <citation type="submission" date="2022-04" db="EMBL/GenBank/DDBJ databases">
        <title>Complete genome sequence of a cyanobacterium, Nostoc sp. SO-36, isolated in Antarctica.</title>
        <authorList>
            <person name="Kanesaki Y."/>
            <person name="Effendi D."/>
            <person name="Sakamoto T."/>
            <person name="Ohtani S."/>
            <person name="Awai K."/>
        </authorList>
    </citation>
    <scope>NUCLEOTIDE SEQUENCE</scope>
    <source>
        <strain evidence="1">SO-36</strain>
        <plasmid evidence="1">pANSO36C</plasmid>
    </source>
</reference>
<keyword evidence="1" id="KW-0645">Protease</keyword>
<accession>A0ABN6QHV5</accession>
<dbReference type="EMBL" id="AP025735">
    <property type="protein sequence ID" value="BDI21007.1"/>
    <property type="molecule type" value="Genomic_DNA"/>
</dbReference>
<keyword evidence="1" id="KW-0378">Hydrolase</keyword>
<protein>
    <submittedName>
        <fullName evidence="1">Uncharacterized protein</fullName>
    </submittedName>
</protein>
<dbReference type="Proteomes" id="UP001055453">
    <property type="component" value="Plasmid pANSO36C"/>
</dbReference>
<name>A0ABN6QHV5_NOSCO</name>
<organism evidence="1 2">
    <name type="scientific">Nostoc cf. commune SO-36</name>
    <dbReference type="NCBI Taxonomy" id="449208"/>
    <lineage>
        <taxon>Bacteria</taxon>
        <taxon>Bacillati</taxon>
        <taxon>Cyanobacteriota</taxon>
        <taxon>Cyanophyceae</taxon>
        <taxon>Nostocales</taxon>
        <taxon>Nostocaceae</taxon>
        <taxon>Nostoc</taxon>
    </lineage>
</organism>
<proteinExistence type="predicted"/>
<dbReference type="RefSeq" id="WP_251960966.1">
    <property type="nucleotide sequence ID" value="NZ_AP025735.1"/>
</dbReference>
<geneLocation type="plasmid" evidence="1 2">
    <name>pANSO36C</name>
</geneLocation>
<evidence type="ECO:0000313" key="2">
    <source>
        <dbReference type="Proteomes" id="UP001055453"/>
    </source>
</evidence>
<keyword evidence="1" id="KW-0031">Aminopeptidase</keyword>
<keyword evidence="1" id="KW-0614">Plasmid</keyword>